<reference evidence="13" key="2">
    <citation type="submission" date="2020-02" db="EMBL/GenBank/DDBJ databases">
        <title>Identification and distribution of gene clusters putatively required for synthesis of sphingolipid metabolism inhibitors in phylogenetically diverse species of the filamentous fungus Fusarium.</title>
        <authorList>
            <person name="Kim H.-S."/>
            <person name="Busman M."/>
            <person name="Brown D.W."/>
            <person name="Divon H."/>
            <person name="Uhlig S."/>
            <person name="Proctor R.H."/>
        </authorList>
    </citation>
    <scope>NUCLEOTIDE SEQUENCE</scope>
    <source>
        <strain evidence="13">NRRL 25174</strain>
    </source>
</reference>
<dbReference type="CDD" id="cd00067">
    <property type="entry name" value="GAL4"/>
    <property type="match status" value="1"/>
</dbReference>
<comment type="subcellular location">
    <subcellularLocation>
        <location evidence="1">Membrane</location>
        <topology evidence="1">Multi-pass membrane protein</topology>
    </subcellularLocation>
</comment>
<feature type="transmembrane region" description="Helical" evidence="10">
    <location>
        <begin position="349"/>
        <end position="370"/>
    </location>
</feature>
<evidence type="ECO:0000313" key="13">
    <source>
        <dbReference type="EMBL" id="KAF4337289.1"/>
    </source>
</evidence>
<name>A0A9P5DWG5_9HYPO</name>
<dbReference type="InterPro" id="IPR020846">
    <property type="entry name" value="MFS_dom"/>
</dbReference>
<accession>A0A9P5DWG5</accession>
<evidence type="ECO:0000259" key="12">
    <source>
        <dbReference type="PROSITE" id="PS50850"/>
    </source>
</evidence>
<dbReference type="SUPFAM" id="SSF57701">
    <property type="entry name" value="Zn2/Cys6 DNA-binding domain"/>
    <property type="match status" value="1"/>
</dbReference>
<dbReference type="GO" id="GO:0006351">
    <property type="term" value="P:DNA-templated transcription"/>
    <property type="evidence" value="ECO:0007669"/>
    <property type="project" value="InterPro"/>
</dbReference>
<dbReference type="PANTHER" id="PTHR43791">
    <property type="entry name" value="PERMEASE-RELATED"/>
    <property type="match status" value="1"/>
</dbReference>
<evidence type="ECO:0000256" key="2">
    <source>
        <dbReference type="ARBA" id="ARBA00022448"/>
    </source>
</evidence>
<evidence type="ECO:0000256" key="7">
    <source>
        <dbReference type="ARBA" id="ARBA00023180"/>
    </source>
</evidence>
<dbReference type="AlphaFoldDB" id="A0A9P5DWG5"/>
<feature type="transmembrane region" description="Helical" evidence="10">
    <location>
        <begin position="116"/>
        <end position="139"/>
    </location>
</feature>
<dbReference type="Gene3D" id="4.10.240.10">
    <property type="entry name" value="Zn(2)-C6 fungal-type DNA-binding domain"/>
    <property type="match status" value="1"/>
</dbReference>
<evidence type="ECO:0000256" key="4">
    <source>
        <dbReference type="ARBA" id="ARBA00022723"/>
    </source>
</evidence>
<keyword evidence="2" id="KW-0813">Transport</keyword>
<evidence type="ECO:0000256" key="6">
    <source>
        <dbReference type="ARBA" id="ARBA00023136"/>
    </source>
</evidence>
<dbReference type="GO" id="GO:0022857">
    <property type="term" value="F:transmembrane transporter activity"/>
    <property type="evidence" value="ECO:0007669"/>
    <property type="project" value="InterPro"/>
</dbReference>
<dbReference type="InterPro" id="IPR011701">
    <property type="entry name" value="MFS"/>
</dbReference>
<dbReference type="FunFam" id="1.20.1250.20:FF:000018">
    <property type="entry name" value="MFS transporter permease"/>
    <property type="match status" value="1"/>
</dbReference>
<dbReference type="Pfam" id="PF07690">
    <property type="entry name" value="MFS_1"/>
    <property type="match status" value="1"/>
</dbReference>
<feature type="transmembrane region" description="Helical" evidence="10">
    <location>
        <begin position="85"/>
        <end position="104"/>
    </location>
</feature>
<dbReference type="OrthoDB" id="3548654at2759"/>
<dbReference type="Gene3D" id="1.20.1250.20">
    <property type="entry name" value="MFS general substrate transporter like domains"/>
    <property type="match status" value="2"/>
</dbReference>
<dbReference type="InterPro" id="IPR036864">
    <property type="entry name" value="Zn2-C6_fun-type_DNA-bd_sf"/>
</dbReference>
<evidence type="ECO:0000256" key="8">
    <source>
        <dbReference type="ARBA" id="ARBA00023242"/>
    </source>
</evidence>
<evidence type="ECO:0000256" key="1">
    <source>
        <dbReference type="ARBA" id="ARBA00004141"/>
    </source>
</evidence>
<dbReference type="GO" id="GO:0016020">
    <property type="term" value="C:membrane"/>
    <property type="evidence" value="ECO:0007669"/>
    <property type="project" value="UniProtKB-SubCell"/>
</dbReference>
<feature type="transmembrane region" description="Helical" evidence="10">
    <location>
        <begin position="441"/>
        <end position="462"/>
    </location>
</feature>
<dbReference type="SUPFAM" id="SSF103473">
    <property type="entry name" value="MFS general substrate transporter"/>
    <property type="match status" value="1"/>
</dbReference>
<feature type="region of interest" description="Disordered" evidence="9">
    <location>
        <begin position="523"/>
        <end position="562"/>
    </location>
</feature>
<proteinExistence type="predicted"/>
<feature type="compositionally biased region" description="Basic and acidic residues" evidence="9">
    <location>
        <begin position="9"/>
        <end position="37"/>
    </location>
</feature>
<feature type="transmembrane region" description="Helical" evidence="10">
    <location>
        <begin position="179"/>
        <end position="201"/>
    </location>
</feature>
<feature type="transmembrane region" description="Helical" evidence="10">
    <location>
        <begin position="408"/>
        <end position="429"/>
    </location>
</feature>
<evidence type="ECO:0000313" key="14">
    <source>
        <dbReference type="Proteomes" id="UP000730481"/>
    </source>
</evidence>
<dbReference type="InterPro" id="IPR036259">
    <property type="entry name" value="MFS_trans_sf"/>
</dbReference>
<feature type="domain" description="Major facilitator superfamily (MFS) profile" evidence="12">
    <location>
        <begin position="52"/>
        <end position="467"/>
    </location>
</feature>
<evidence type="ECO:0000256" key="5">
    <source>
        <dbReference type="ARBA" id="ARBA00022989"/>
    </source>
</evidence>
<dbReference type="PROSITE" id="PS50850">
    <property type="entry name" value="MFS"/>
    <property type="match status" value="1"/>
</dbReference>
<dbReference type="SMART" id="SM00066">
    <property type="entry name" value="GAL4"/>
    <property type="match status" value="1"/>
</dbReference>
<dbReference type="PROSITE" id="PS50048">
    <property type="entry name" value="ZN2_CY6_FUNGAL_2"/>
    <property type="match status" value="1"/>
</dbReference>
<reference evidence="13" key="1">
    <citation type="journal article" date="2017" name="Mycologia">
        <title>Fusarium algeriense, sp. nov., a novel toxigenic crown rot pathogen of durum wheat from Algeria is nested in the Fusarium burgessii species complex.</title>
        <authorList>
            <person name="Laraba I."/>
            <person name="Keddad A."/>
            <person name="Boureghda H."/>
            <person name="Abdallah N."/>
            <person name="Vaughan M.M."/>
            <person name="Proctor R.H."/>
            <person name="Busman M."/>
            <person name="O'Donnell K."/>
        </authorList>
    </citation>
    <scope>NUCLEOTIDE SEQUENCE</scope>
    <source>
        <strain evidence="13">NRRL 25174</strain>
    </source>
</reference>
<evidence type="ECO:0000256" key="10">
    <source>
        <dbReference type="SAM" id="Phobius"/>
    </source>
</evidence>
<keyword evidence="4" id="KW-0479">Metal-binding</keyword>
<dbReference type="Proteomes" id="UP000730481">
    <property type="component" value="Unassembled WGS sequence"/>
</dbReference>
<keyword evidence="7" id="KW-0325">Glycoprotein</keyword>
<dbReference type="CDD" id="cd12148">
    <property type="entry name" value="fungal_TF_MHR"/>
    <property type="match status" value="1"/>
</dbReference>
<dbReference type="GO" id="GO:0003677">
    <property type="term" value="F:DNA binding"/>
    <property type="evidence" value="ECO:0007669"/>
    <property type="project" value="InterPro"/>
</dbReference>
<keyword evidence="8" id="KW-0539">Nucleus</keyword>
<feature type="transmembrane region" description="Helical" evidence="10">
    <location>
        <begin position="376"/>
        <end position="396"/>
    </location>
</feature>
<dbReference type="GO" id="GO:0008270">
    <property type="term" value="F:zinc ion binding"/>
    <property type="evidence" value="ECO:0007669"/>
    <property type="project" value="InterPro"/>
</dbReference>
<dbReference type="PANTHER" id="PTHR43791:SF3">
    <property type="entry name" value="MAJOR FACILITATOR SUPERFAMILY (MFS) PROFILE DOMAIN-CONTAINING PROTEIN"/>
    <property type="match status" value="1"/>
</dbReference>
<keyword evidence="3 10" id="KW-0812">Transmembrane</keyword>
<evidence type="ECO:0000256" key="3">
    <source>
        <dbReference type="ARBA" id="ARBA00022692"/>
    </source>
</evidence>
<evidence type="ECO:0000256" key="9">
    <source>
        <dbReference type="SAM" id="MobiDB-lite"/>
    </source>
</evidence>
<dbReference type="InterPro" id="IPR007219">
    <property type="entry name" value="XnlR_reg_dom"/>
</dbReference>
<dbReference type="GO" id="GO:0000981">
    <property type="term" value="F:DNA-binding transcription factor activity, RNA polymerase II-specific"/>
    <property type="evidence" value="ECO:0007669"/>
    <property type="project" value="InterPro"/>
</dbReference>
<feature type="transmembrane region" description="Helical" evidence="10">
    <location>
        <begin position="289"/>
        <end position="309"/>
    </location>
</feature>
<sequence>MAHHTTTTSHREIDMPHEEKHELEQAETKDHAQSTHDTKFEKRVLRKVDTRLLPILGCLYTIALVDRSNIAVARISGMDEDLDLAVGNRVSIVLMVFFIGYIIFEIPSNAFIHKLGAANWLAFLAFAWGLVSLGIGFLHNWAGLAVLRALLGVFEAGFFPGCVYLVSSWYKRYEVQKRMAGFFLTASALSAFANILAYGLIQISNHHHYKGWRWIFIVEGAITVVAGIGSWFIIVDFPDSDKNTFLTPEERTFVKERLAEDRGPEERERVTMKIIGQTAADWKPWAFSLMYMAGAVGVYAFLFFLPIILRGSLGYSLELSFILSTPPSLFSVVEAMGISWLADKTRLRGPFVIFQGLIGIIGLCMTGFLNAPTPRYVGTFLGVAGANGLVVTTLAWQANNIVGDARRAVSTGFLISMSGVGGIYSSMVFRQQDAPNYIPGLVAVMAINVAAVVVAALTMLMLRHNNRQADKGKCLQCRERKVRCSGTCPCANCTRRSTDCVFEQDDRKVVISENLLNELKRKAQDWDEAQKQSKRSKPSENTASDAPATPSDPRNVVDDGLPQMINPLVTPSSKFVVDHQGRKRFLGPSSTWAYSHHVMGMIREYVGLELSPDVPLNYDGVAFNIELPSMKPSEVVVSLESLPSLDYALYLTNTVKFHIVQTYHVFDEQEFMPFLLSLYKDGPCPLNAENRMWYVQYFLIMALGKGLLTRGMSRVGSPGNEYFMKAMELFPDTSGLYKDPILSIEVCCGLALYLQAVDHRNSAYVYLGIALRIALSQGLHRDVAGESVNDPEVARYRNAWWTLYILDRKFSSLMGAPNSIQDADISVPIPGDQTMPRKSSALEMHIKLSRLKTKVLNTIYGIDGKLDVSFPKNTLALLRELAALGVELNSVPDLKLDGLSPLSRASATLNLCYHQCIVLATRPLLMCLLKDRLEMKRQGNDANCELVEPIKALLKTCYDSGHKSLRILTSLQSQDLLELFLPFDLDHAFSAGFVLALICAIQPFPDTASDSSFEITRNILDALITGGNLPARFRLQELELLHDLLHLIDQQESSPQPQGQENDCISVLGEQGISPNQILNVASMFDGHTDLDADLDVNTWLWEGTGFEGRPPI</sequence>
<feature type="region of interest" description="Disordered" evidence="9">
    <location>
        <begin position="1"/>
        <end position="37"/>
    </location>
</feature>
<feature type="transmembrane region" description="Helical" evidence="10">
    <location>
        <begin position="213"/>
        <end position="235"/>
    </location>
</feature>
<gene>
    <name evidence="13" type="ORF">FBEOM_8878</name>
</gene>
<dbReference type="Pfam" id="PF00172">
    <property type="entry name" value="Zn_clus"/>
    <property type="match status" value="1"/>
</dbReference>
<evidence type="ECO:0000259" key="11">
    <source>
        <dbReference type="PROSITE" id="PS50048"/>
    </source>
</evidence>
<feature type="domain" description="Zn(2)-C6 fungal-type" evidence="11">
    <location>
        <begin position="473"/>
        <end position="502"/>
    </location>
</feature>
<dbReference type="EMBL" id="PVQB02000430">
    <property type="protein sequence ID" value="KAF4337289.1"/>
    <property type="molecule type" value="Genomic_DNA"/>
</dbReference>
<dbReference type="Pfam" id="PF04082">
    <property type="entry name" value="Fungal_trans"/>
    <property type="match status" value="1"/>
</dbReference>
<dbReference type="InterPro" id="IPR001138">
    <property type="entry name" value="Zn2Cys6_DnaBD"/>
</dbReference>
<protein>
    <submittedName>
        <fullName evidence="13">Transcriptional regulatory</fullName>
    </submittedName>
</protein>
<organism evidence="13 14">
    <name type="scientific">Fusarium beomiforme</name>
    <dbReference type="NCBI Taxonomy" id="44412"/>
    <lineage>
        <taxon>Eukaryota</taxon>
        <taxon>Fungi</taxon>
        <taxon>Dikarya</taxon>
        <taxon>Ascomycota</taxon>
        <taxon>Pezizomycotina</taxon>
        <taxon>Sordariomycetes</taxon>
        <taxon>Hypocreomycetidae</taxon>
        <taxon>Hypocreales</taxon>
        <taxon>Nectriaceae</taxon>
        <taxon>Fusarium</taxon>
        <taxon>Fusarium burgessii species complex</taxon>
    </lineage>
</organism>
<keyword evidence="14" id="KW-1185">Reference proteome</keyword>
<dbReference type="FunFam" id="1.20.1250.20:FF:000013">
    <property type="entry name" value="MFS general substrate transporter"/>
    <property type="match status" value="1"/>
</dbReference>
<feature type="transmembrane region" description="Helical" evidence="10">
    <location>
        <begin position="48"/>
        <end position="65"/>
    </location>
</feature>
<keyword evidence="6 10" id="KW-0472">Membrane</keyword>
<keyword evidence="5 10" id="KW-1133">Transmembrane helix</keyword>
<comment type="caution">
    <text evidence="13">The sequence shown here is derived from an EMBL/GenBank/DDBJ whole genome shotgun (WGS) entry which is preliminary data.</text>
</comment>
<dbReference type="SMART" id="SM00906">
    <property type="entry name" value="Fungal_trans"/>
    <property type="match status" value="1"/>
</dbReference>
<feature type="transmembrane region" description="Helical" evidence="10">
    <location>
        <begin position="145"/>
        <end position="167"/>
    </location>
</feature>